<name>A0A7S3J556_9SPIT</name>
<accession>A0A7S3J556</accession>
<dbReference type="AlphaFoldDB" id="A0A7S3J556"/>
<dbReference type="EMBL" id="HBII01005916">
    <property type="protein sequence ID" value="CAE0343761.1"/>
    <property type="molecule type" value="Transcribed_RNA"/>
</dbReference>
<proteinExistence type="predicted"/>
<protein>
    <submittedName>
        <fullName evidence="1">Uncharacterized protein</fullName>
    </submittedName>
</protein>
<reference evidence="1" key="1">
    <citation type="submission" date="2021-01" db="EMBL/GenBank/DDBJ databases">
        <authorList>
            <person name="Corre E."/>
            <person name="Pelletier E."/>
            <person name="Niang G."/>
            <person name="Scheremetjew M."/>
            <person name="Finn R."/>
            <person name="Kale V."/>
            <person name="Holt S."/>
            <person name="Cochrane G."/>
            <person name="Meng A."/>
            <person name="Brown T."/>
            <person name="Cohen L."/>
        </authorList>
    </citation>
    <scope>NUCLEOTIDE SEQUENCE</scope>
    <source>
        <strain evidence="1">FSP1.4</strain>
    </source>
</reference>
<evidence type="ECO:0000313" key="1">
    <source>
        <dbReference type="EMBL" id="CAE0343761.1"/>
    </source>
</evidence>
<gene>
    <name evidence="1" type="ORF">EHAR0213_LOCUS2668</name>
</gene>
<sequence>MAATKNPQTLLKIKTTVQAEINVYIVKGFKVTVDIQKFKFKLNEITENNIDPTLDPRDISSFIGFISGFLRNYINQFIRNFEIKLPISDKINLKDIELKPKEHFIYADVTPYISIK</sequence>
<organism evidence="1">
    <name type="scientific">Euplotes harpa</name>
    <dbReference type="NCBI Taxonomy" id="151035"/>
    <lineage>
        <taxon>Eukaryota</taxon>
        <taxon>Sar</taxon>
        <taxon>Alveolata</taxon>
        <taxon>Ciliophora</taxon>
        <taxon>Intramacronucleata</taxon>
        <taxon>Spirotrichea</taxon>
        <taxon>Hypotrichia</taxon>
        <taxon>Euplotida</taxon>
        <taxon>Euplotidae</taxon>
        <taxon>Euplotes</taxon>
    </lineage>
</organism>
<dbReference type="Gene3D" id="3.15.20.10">
    <property type="entry name" value="Bactericidal permeability-increasing protein, domain 2"/>
    <property type="match status" value="1"/>
</dbReference>